<sequence length="50" mass="5618">AVRSNVGAIRYRMMAPRPGWSIWGISRRTVPACRSFPVVRIRATSGCLWA</sequence>
<organism evidence="1">
    <name type="scientific">marine metagenome</name>
    <dbReference type="NCBI Taxonomy" id="408172"/>
    <lineage>
        <taxon>unclassified sequences</taxon>
        <taxon>metagenomes</taxon>
        <taxon>ecological metagenomes</taxon>
    </lineage>
</organism>
<name>A0A382DQW8_9ZZZZ</name>
<protein>
    <submittedName>
        <fullName evidence="1">Uncharacterized protein</fullName>
    </submittedName>
</protein>
<reference evidence="1" key="1">
    <citation type="submission" date="2018-05" db="EMBL/GenBank/DDBJ databases">
        <authorList>
            <person name="Lanie J.A."/>
            <person name="Ng W.-L."/>
            <person name="Kazmierczak K.M."/>
            <person name="Andrzejewski T.M."/>
            <person name="Davidsen T.M."/>
            <person name="Wayne K.J."/>
            <person name="Tettelin H."/>
            <person name="Glass J.I."/>
            <person name="Rusch D."/>
            <person name="Podicherti R."/>
            <person name="Tsui H.-C.T."/>
            <person name="Winkler M.E."/>
        </authorList>
    </citation>
    <scope>NUCLEOTIDE SEQUENCE</scope>
</reference>
<gene>
    <name evidence="1" type="ORF">METZ01_LOCUS193453</name>
</gene>
<dbReference type="AlphaFoldDB" id="A0A382DQW8"/>
<dbReference type="EMBL" id="UINC01040555">
    <property type="protein sequence ID" value="SVB40599.1"/>
    <property type="molecule type" value="Genomic_DNA"/>
</dbReference>
<evidence type="ECO:0000313" key="1">
    <source>
        <dbReference type="EMBL" id="SVB40599.1"/>
    </source>
</evidence>
<feature type="non-terminal residue" evidence="1">
    <location>
        <position position="1"/>
    </location>
</feature>
<proteinExistence type="predicted"/>
<accession>A0A382DQW8</accession>
<feature type="non-terminal residue" evidence="1">
    <location>
        <position position="50"/>
    </location>
</feature>